<dbReference type="RefSeq" id="XP_004039368.1">
    <property type="nucleotide sequence ID" value="XM_004039320.1"/>
</dbReference>
<dbReference type="InParanoid" id="G0QL39"/>
<feature type="repeat" description="Solcar" evidence="8">
    <location>
        <begin position="188"/>
        <end position="273"/>
    </location>
</feature>
<dbReference type="GeneID" id="14910254"/>
<evidence type="ECO:0000256" key="4">
    <source>
        <dbReference type="ARBA" id="ARBA00022692"/>
    </source>
</evidence>
<dbReference type="AlphaFoldDB" id="G0QL39"/>
<keyword evidence="6 10" id="KW-1133">Transmembrane helix</keyword>
<evidence type="ECO:0000256" key="1">
    <source>
        <dbReference type="ARBA" id="ARBA00004141"/>
    </source>
</evidence>
<dbReference type="GO" id="GO:0015215">
    <property type="term" value="F:nucleotide transmembrane transporter activity"/>
    <property type="evidence" value="ECO:0007669"/>
    <property type="project" value="UniProtKB-ARBA"/>
</dbReference>
<dbReference type="InterPro" id="IPR044712">
    <property type="entry name" value="SLC25A32-like"/>
</dbReference>
<name>G0QL39_ICHMU</name>
<dbReference type="eggNOG" id="KOG0769">
    <property type="taxonomic scope" value="Eukaryota"/>
</dbReference>
<feature type="transmembrane region" description="Helical" evidence="10">
    <location>
        <begin position="12"/>
        <end position="31"/>
    </location>
</feature>
<dbReference type="PANTHER" id="PTHR45683">
    <property type="entry name" value="MITOCHONDRIAL NICOTINAMIDE ADENINE DINUCLEOTIDE TRANSPORTER 1-RELATED-RELATED"/>
    <property type="match status" value="1"/>
</dbReference>
<evidence type="ECO:0000256" key="2">
    <source>
        <dbReference type="ARBA" id="ARBA00006375"/>
    </source>
</evidence>
<evidence type="ECO:0000313" key="12">
    <source>
        <dbReference type="Proteomes" id="UP000008983"/>
    </source>
</evidence>
<sequence>MNSKPIDKNLEIFIHGWSGAIAGAVSTLMLYPMENLKTRLQTNKQNKSMYQIVKQVYKNEDIIGFYKGMTPMLIGNFISYGIYFFWYQFFKDLMKIQNGDNVGYLKASFLSGIITTIGTNPFWVVQTRMILGHENFIQTVEKMFKNEGINSLFRGLSASLILVINPIIQFIAYEYLKARLSQSQIIKSKFLLFFICGAISKAIATFITYPYQVIRTFQHIDKNKKFLSISDILKSIYQQQGFSGFFKGLTPKLQQTVLNSAFMLAFYEKIVNQITQIFLILFKLKQTQK</sequence>
<organism evidence="11 12">
    <name type="scientific">Ichthyophthirius multifiliis</name>
    <name type="common">White spot disease agent</name>
    <name type="synonym">Ich</name>
    <dbReference type="NCBI Taxonomy" id="5932"/>
    <lineage>
        <taxon>Eukaryota</taxon>
        <taxon>Sar</taxon>
        <taxon>Alveolata</taxon>
        <taxon>Ciliophora</taxon>
        <taxon>Intramacronucleata</taxon>
        <taxon>Oligohymenophorea</taxon>
        <taxon>Hymenostomatida</taxon>
        <taxon>Ophryoglenina</taxon>
        <taxon>Ichthyophthirius</taxon>
    </lineage>
</organism>
<feature type="repeat" description="Solcar" evidence="8">
    <location>
        <begin position="10"/>
        <end position="93"/>
    </location>
</feature>
<feature type="transmembrane region" description="Helical" evidence="10">
    <location>
        <begin position="152"/>
        <end position="172"/>
    </location>
</feature>
<feature type="repeat" description="Solcar" evidence="8">
    <location>
        <begin position="99"/>
        <end position="179"/>
    </location>
</feature>
<keyword evidence="12" id="KW-1185">Reference proteome</keyword>
<keyword evidence="3 9" id="KW-0813">Transport</keyword>
<dbReference type="Gene3D" id="1.50.40.10">
    <property type="entry name" value="Mitochondrial carrier domain"/>
    <property type="match status" value="1"/>
</dbReference>
<dbReference type="InterPro" id="IPR018108">
    <property type="entry name" value="MCP_transmembrane"/>
</dbReference>
<dbReference type="GO" id="GO:0016020">
    <property type="term" value="C:membrane"/>
    <property type="evidence" value="ECO:0007669"/>
    <property type="project" value="UniProtKB-SubCell"/>
</dbReference>
<feature type="transmembrane region" description="Helical" evidence="10">
    <location>
        <begin position="72"/>
        <end position="89"/>
    </location>
</feature>
<keyword evidence="4 8" id="KW-0812">Transmembrane</keyword>
<evidence type="ECO:0000256" key="10">
    <source>
        <dbReference type="SAM" id="Phobius"/>
    </source>
</evidence>
<evidence type="ECO:0000256" key="9">
    <source>
        <dbReference type="RuleBase" id="RU000488"/>
    </source>
</evidence>
<dbReference type="InterPro" id="IPR023395">
    <property type="entry name" value="MCP_dom_sf"/>
</dbReference>
<dbReference type="InterPro" id="IPR002067">
    <property type="entry name" value="MCP"/>
</dbReference>
<dbReference type="OMA" id="QFMMYEL"/>
<dbReference type="Pfam" id="PF00153">
    <property type="entry name" value="Mito_carr"/>
    <property type="match status" value="3"/>
</dbReference>
<reference evidence="11 12" key="1">
    <citation type="submission" date="2011-07" db="EMBL/GenBank/DDBJ databases">
        <authorList>
            <person name="Coyne R."/>
            <person name="Brami D."/>
            <person name="Johnson J."/>
            <person name="Hostetler J."/>
            <person name="Hannick L."/>
            <person name="Clark T."/>
            <person name="Cassidy-Hanley D."/>
            <person name="Inman J."/>
        </authorList>
    </citation>
    <scope>NUCLEOTIDE SEQUENCE [LARGE SCALE GENOMIC DNA]</scope>
    <source>
        <strain evidence="11 12">G5</strain>
    </source>
</reference>
<protein>
    <submittedName>
        <fullName evidence="11">Mitochondrial carrier protein, putative</fullName>
    </submittedName>
</protein>
<dbReference type="PROSITE" id="PS50920">
    <property type="entry name" value="SOLCAR"/>
    <property type="match status" value="3"/>
</dbReference>
<proteinExistence type="inferred from homology"/>
<evidence type="ECO:0000256" key="5">
    <source>
        <dbReference type="ARBA" id="ARBA00022737"/>
    </source>
</evidence>
<comment type="similarity">
    <text evidence="2 9">Belongs to the mitochondrial carrier (TC 2.A.29) family.</text>
</comment>
<dbReference type="OrthoDB" id="428293at2759"/>
<dbReference type="Proteomes" id="UP000008983">
    <property type="component" value="Unassembled WGS sequence"/>
</dbReference>
<dbReference type="STRING" id="857967.G0QL39"/>
<dbReference type="FunCoup" id="G0QL39">
    <property type="interactions" value="19"/>
</dbReference>
<evidence type="ECO:0000256" key="3">
    <source>
        <dbReference type="ARBA" id="ARBA00022448"/>
    </source>
</evidence>
<keyword evidence="5" id="KW-0677">Repeat</keyword>
<comment type="subcellular location">
    <subcellularLocation>
        <location evidence="1">Membrane</location>
        <topology evidence="1">Multi-pass membrane protein</topology>
    </subcellularLocation>
</comment>
<dbReference type="EMBL" id="GL983211">
    <property type="protein sequence ID" value="EGR34064.1"/>
    <property type="molecule type" value="Genomic_DNA"/>
</dbReference>
<keyword evidence="7 8" id="KW-0472">Membrane</keyword>
<evidence type="ECO:0000313" key="11">
    <source>
        <dbReference type="EMBL" id="EGR34064.1"/>
    </source>
</evidence>
<evidence type="ECO:0000256" key="6">
    <source>
        <dbReference type="ARBA" id="ARBA00022989"/>
    </source>
</evidence>
<dbReference type="SUPFAM" id="SSF103506">
    <property type="entry name" value="Mitochondrial carrier"/>
    <property type="match status" value="1"/>
</dbReference>
<accession>G0QL39</accession>
<feature type="transmembrane region" description="Helical" evidence="10">
    <location>
        <begin position="109"/>
        <end position="131"/>
    </location>
</feature>
<evidence type="ECO:0000256" key="8">
    <source>
        <dbReference type="PROSITE-ProRule" id="PRU00282"/>
    </source>
</evidence>
<evidence type="ECO:0000256" key="7">
    <source>
        <dbReference type="ARBA" id="ARBA00023136"/>
    </source>
</evidence>
<feature type="transmembrane region" description="Helical" evidence="10">
    <location>
        <begin position="192"/>
        <end position="214"/>
    </location>
</feature>
<gene>
    <name evidence="11" type="ORF">IMG5_024840</name>
</gene>
<dbReference type="PRINTS" id="PR00926">
    <property type="entry name" value="MITOCARRIER"/>
</dbReference>